<evidence type="ECO:0000256" key="5">
    <source>
        <dbReference type="ARBA" id="ARBA00022989"/>
    </source>
</evidence>
<sequence length="286" mass="31500">MIKPENQVSLPTQLPAGPRFTIPLRFRDRRRVTMLITLLILGYVTLITLPTMIPDHFKLVEAITGFTENIKIMFLQPHLSNTSWLSLLGGLGQSILLAFLTTLIGSVLAFFLALASTRRFAPTALVLGIQSFMAVIRAIPTVLWVLIYSVVFGLGANAAVIGITFHSVAYLTKVYADSMDELSPEAIETLQAMGLKRPAIICQALIPYLKPSYLSWTFIRFEINFADAVAIGAAAGAGGIGYQLFMSSSFYFDFHEVGVMVYLILAFAVVLEIISYRLRSSNTAQH</sequence>
<protein>
    <submittedName>
        <fullName evidence="9">Phosphonate ABC transporter, permease protein PhnE</fullName>
    </submittedName>
</protein>
<evidence type="ECO:0000313" key="10">
    <source>
        <dbReference type="Proteomes" id="UP000051160"/>
    </source>
</evidence>
<feature type="transmembrane region" description="Helical" evidence="7">
    <location>
        <begin position="257"/>
        <end position="276"/>
    </location>
</feature>
<feature type="transmembrane region" description="Helical" evidence="7">
    <location>
        <begin position="120"/>
        <end position="139"/>
    </location>
</feature>
<dbReference type="SUPFAM" id="SSF161098">
    <property type="entry name" value="MetI-like"/>
    <property type="match status" value="1"/>
</dbReference>
<dbReference type="InterPro" id="IPR000515">
    <property type="entry name" value="MetI-like"/>
</dbReference>
<evidence type="ECO:0000256" key="3">
    <source>
        <dbReference type="ARBA" id="ARBA00022475"/>
    </source>
</evidence>
<keyword evidence="10" id="KW-1185">Reference proteome</keyword>
<dbReference type="CDD" id="cd06261">
    <property type="entry name" value="TM_PBP2"/>
    <property type="match status" value="1"/>
</dbReference>
<dbReference type="PANTHER" id="PTHR30043">
    <property type="entry name" value="PHOSPHONATES TRANSPORT SYSTEM PERMEASE PROTEIN"/>
    <property type="match status" value="1"/>
</dbReference>
<dbReference type="AlphaFoldDB" id="A0A0R1LNZ8"/>
<dbReference type="GO" id="GO:0055085">
    <property type="term" value="P:transmembrane transport"/>
    <property type="evidence" value="ECO:0007669"/>
    <property type="project" value="InterPro"/>
</dbReference>
<evidence type="ECO:0000259" key="8">
    <source>
        <dbReference type="PROSITE" id="PS50928"/>
    </source>
</evidence>
<dbReference type="Proteomes" id="UP000051160">
    <property type="component" value="Unassembled WGS sequence"/>
</dbReference>
<evidence type="ECO:0000256" key="4">
    <source>
        <dbReference type="ARBA" id="ARBA00022692"/>
    </source>
</evidence>
<feature type="transmembrane region" description="Helical" evidence="7">
    <location>
        <begin position="32"/>
        <end position="53"/>
    </location>
</feature>
<evidence type="ECO:0000256" key="7">
    <source>
        <dbReference type="RuleBase" id="RU363032"/>
    </source>
</evidence>
<accession>A0A0R1LNZ8</accession>
<dbReference type="PROSITE" id="PS50928">
    <property type="entry name" value="ABC_TM1"/>
    <property type="match status" value="1"/>
</dbReference>
<keyword evidence="2 7" id="KW-0813">Transport</keyword>
<feature type="transmembrane region" description="Helical" evidence="7">
    <location>
        <begin position="145"/>
        <end position="171"/>
    </location>
</feature>
<organism evidence="9 10">
    <name type="scientific">Secundilactobacillus odoratitofui DSM 19909 = JCM 15043</name>
    <dbReference type="NCBI Taxonomy" id="1423776"/>
    <lineage>
        <taxon>Bacteria</taxon>
        <taxon>Bacillati</taxon>
        <taxon>Bacillota</taxon>
        <taxon>Bacilli</taxon>
        <taxon>Lactobacillales</taxon>
        <taxon>Lactobacillaceae</taxon>
        <taxon>Secundilactobacillus</taxon>
    </lineage>
</organism>
<dbReference type="RefSeq" id="WP_056948545.1">
    <property type="nucleotide sequence ID" value="NZ_AZEE01000029.1"/>
</dbReference>
<dbReference type="Pfam" id="PF00528">
    <property type="entry name" value="BPD_transp_1"/>
    <property type="match status" value="1"/>
</dbReference>
<dbReference type="STRING" id="1423776.FD04_GL001623"/>
<evidence type="ECO:0000256" key="1">
    <source>
        <dbReference type="ARBA" id="ARBA00004651"/>
    </source>
</evidence>
<keyword evidence="3" id="KW-1003">Cell membrane</keyword>
<dbReference type="GO" id="GO:0005886">
    <property type="term" value="C:plasma membrane"/>
    <property type="evidence" value="ECO:0007669"/>
    <property type="project" value="UniProtKB-SubCell"/>
</dbReference>
<feature type="domain" description="ABC transmembrane type-1" evidence="8">
    <location>
        <begin position="91"/>
        <end position="275"/>
    </location>
</feature>
<feature type="transmembrane region" description="Helical" evidence="7">
    <location>
        <begin position="225"/>
        <end position="245"/>
    </location>
</feature>
<evidence type="ECO:0000256" key="6">
    <source>
        <dbReference type="ARBA" id="ARBA00023136"/>
    </source>
</evidence>
<evidence type="ECO:0000256" key="2">
    <source>
        <dbReference type="ARBA" id="ARBA00022448"/>
    </source>
</evidence>
<keyword evidence="5 7" id="KW-1133">Transmembrane helix</keyword>
<dbReference type="OrthoDB" id="8557224at2"/>
<dbReference type="PATRIC" id="fig|1423776.4.peg.1643"/>
<name>A0A0R1LNZ8_9LACO</name>
<dbReference type="InterPro" id="IPR035906">
    <property type="entry name" value="MetI-like_sf"/>
</dbReference>
<dbReference type="PANTHER" id="PTHR30043:SF1">
    <property type="entry name" value="ABC TRANSPORT SYSTEM PERMEASE PROTEIN P69"/>
    <property type="match status" value="1"/>
</dbReference>
<evidence type="ECO:0000313" key="9">
    <source>
        <dbReference type="EMBL" id="KRK97590.1"/>
    </source>
</evidence>
<comment type="caution">
    <text evidence="9">The sequence shown here is derived from an EMBL/GenBank/DDBJ whole genome shotgun (WGS) entry which is preliminary data.</text>
</comment>
<gene>
    <name evidence="9" type="ORF">FD04_GL001623</name>
</gene>
<dbReference type="Gene3D" id="1.10.3720.10">
    <property type="entry name" value="MetI-like"/>
    <property type="match status" value="1"/>
</dbReference>
<comment type="similarity">
    <text evidence="7">Belongs to the binding-protein-dependent transport system permease family.</text>
</comment>
<reference evidence="9 10" key="1">
    <citation type="journal article" date="2015" name="Genome Announc.">
        <title>Expanding the biotechnology potential of lactobacilli through comparative genomics of 213 strains and associated genera.</title>
        <authorList>
            <person name="Sun Z."/>
            <person name="Harris H.M."/>
            <person name="McCann A."/>
            <person name="Guo C."/>
            <person name="Argimon S."/>
            <person name="Zhang W."/>
            <person name="Yang X."/>
            <person name="Jeffery I.B."/>
            <person name="Cooney J.C."/>
            <person name="Kagawa T.F."/>
            <person name="Liu W."/>
            <person name="Song Y."/>
            <person name="Salvetti E."/>
            <person name="Wrobel A."/>
            <person name="Rasinkangas P."/>
            <person name="Parkhill J."/>
            <person name="Rea M.C."/>
            <person name="O'Sullivan O."/>
            <person name="Ritari J."/>
            <person name="Douillard F.P."/>
            <person name="Paul Ross R."/>
            <person name="Yang R."/>
            <person name="Briner A.E."/>
            <person name="Felis G.E."/>
            <person name="de Vos W.M."/>
            <person name="Barrangou R."/>
            <person name="Klaenhammer T.R."/>
            <person name="Caufield P.W."/>
            <person name="Cui Y."/>
            <person name="Zhang H."/>
            <person name="O'Toole P.W."/>
        </authorList>
    </citation>
    <scope>NUCLEOTIDE SEQUENCE [LARGE SCALE GENOMIC DNA]</scope>
    <source>
        <strain evidence="9 10">DSM 19909</strain>
    </source>
</reference>
<comment type="subcellular location">
    <subcellularLocation>
        <location evidence="1 7">Cell membrane</location>
        <topology evidence="1 7">Multi-pass membrane protein</topology>
    </subcellularLocation>
</comment>
<keyword evidence="4 7" id="KW-0812">Transmembrane</keyword>
<proteinExistence type="inferred from homology"/>
<dbReference type="EMBL" id="AZEE01000029">
    <property type="protein sequence ID" value="KRK97590.1"/>
    <property type="molecule type" value="Genomic_DNA"/>
</dbReference>
<feature type="transmembrane region" description="Helical" evidence="7">
    <location>
        <begin position="84"/>
        <end position="113"/>
    </location>
</feature>
<keyword evidence="6 7" id="KW-0472">Membrane</keyword>